<dbReference type="SUPFAM" id="SSF51569">
    <property type="entry name" value="Aldolase"/>
    <property type="match status" value="1"/>
</dbReference>
<comment type="subcellular location">
    <subcellularLocation>
        <location evidence="1">Cytoplasm</location>
    </subcellularLocation>
</comment>
<evidence type="ECO:0000256" key="7">
    <source>
        <dbReference type="ARBA" id="ARBA00022679"/>
    </source>
</evidence>
<keyword evidence="6" id="KW-0963">Cytoplasm</keyword>
<dbReference type="Pfam" id="PF00793">
    <property type="entry name" value="DAHP_synth_1"/>
    <property type="match status" value="1"/>
</dbReference>
<gene>
    <name evidence="10" type="ORF">CEN46_17855</name>
</gene>
<dbReference type="EC" id="2.5.1.55" evidence="5"/>
<dbReference type="GO" id="GO:0009103">
    <property type="term" value="P:lipopolysaccharide biosynthetic process"/>
    <property type="evidence" value="ECO:0007669"/>
    <property type="project" value="UniProtKB-UniPathway"/>
</dbReference>
<comment type="pathway">
    <text evidence="3">Carbohydrate biosynthesis; 3-deoxy-D-manno-octulosonate biosynthesis; 3-deoxy-D-manno-octulosonate from D-ribulose 5-phosphate: step 2/3.</text>
</comment>
<evidence type="ECO:0000313" key="11">
    <source>
        <dbReference type="Proteomes" id="UP000235081"/>
    </source>
</evidence>
<name>A0A2N6LB37_9CYAN</name>
<evidence type="ECO:0000256" key="5">
    <source>
        <dbReference type="ARBA" id="ARBA00012693"/>
    </source>
</evidence>
<dbReference type="GO" id="GO:0005737">
    <property type="term" value="C:cytoplasm"/>
    <property type="evidence" value="ECO:0007669"/>
    <property type="project" value="UniProtKB-SubCell"/>
</dbReference>
<comment type="pathway">
    <text evidence="2">Bacterial outer membrane biogenesis; lipopolysaccharide biosynthesis.</text>
</comment>
<dbReference type="Gene3D" id="3.20.20.70">
    <property type="entry name" value="Aldolase class I"/>
    <property type="match status" value="1"/>
</dbReference>
<dbReference type="InterPro" id="IPR006269">
    <property type="entry name" value="KDO8P_synthase"/>
</dbReference>
<dbReference type="EMBL" id="NMQE01000572">
    <property type="protein sequence ID" value="PMB19772.1"/>
    <property type="molecule type" value="Genomic_DNA"/>
</dbReference>
<dbReference type="UniPathway" id="UPA00030"/>
<sequence length="105" mass="11405">MQAVAVGEVVIGAGALGLIAGPCVIESLELCQRVADHMTRVCERLGVPYIFKASFDKANRTAHESFRGRGLDEGLDVLTRIRREFGVPVTTDIHESWQAEPVAQA</sequence>
<keyword evidence="7" id="KW-0808">Transferase</keyword>
<comment type="similarity">
    <text evidence="4">Belongs to the KdsA family.</text>
</comment>
<evidence type="ECO:0000256" key="4">
    <source>
        <dbReference type="ARBA" id="ARBA00010499"/>
    </source>
</evidence>
<protein>
    <recommendedName>
        <fullName evidence="5">3-deoxy-8-phosphooctulonate synthase</fullName>
        <ecNumber evidence="5">2.5.1.55</ecNumber>
    </recommendedName>
</protein>
<dbReference type="PANTHER" id="PTHR21057">
    <property type="entry name" value="PHOSPHO-2-DEHYDRO-3-DEOXYHEPTONATE ALDOLASE"/>
    <property type="match status" value="1"/>
</dbReference>
<evidence type="ECO:0000259" key="9">
    <source>
        <dbReference type="Pfam" id="PF00793"/>
    </source>
</evidence>
<evidence type="ECO:0000256" key="1">
    <source>
        <dbReference type="ARBA" id="ARBA00004496"/>
    </source>
</evidence>
<comment type="caution">
    <text evidence="10">The sequence shown here is derived from an EMBL/GenBank/DDBJ whole genome shotgun (WGS) entry which is preliminary data.</text>
</comment>
<evidence type="ECO:0000256" key="6">
    <source>
        <dbReference type="ARBA" id="ARBA00022490"/>
    </source>
</evidence>
<dbReference type="Proteomes" id="UP000235081">
    <property type="component" value="Unassembled WGS sequence"/>
</dbReference>
<accession>A0A2N6LB37</accession>
<dbReference type="InterPro" id="IPR013785">
    <property type="entry name" value="Aldolase_TIM"/>
</dbReference>
<feature type="non-terminal residue" evidence="10">
    <location>
        <position position="105"/>
    </location>
</feature>
<proteinExistence type="inferred from homology"/>
<dbReference type="InterPro" id="IPR006218">
    <property type="entry name" value="DAHP1/KDSA"/>
</dbReference>
<dbReference type="GO" id="GO:0008676">
    <property type="term" value="F:3-deoxy-8-phosphooctulonate synthase activity"/>
    <property type="evidence" value="ECO:0007669"/>
    <property type="project" value="UniProtKB-EC"/>
</dbReference>
<evidence type="ECO:0000256" key="3">
    <source>
        <dbReference type="ARBA" id="ARBA00004845"/>
    </source>
</evidence>
<evidence type="ECO:0000256" key="2">
    <source>
        <dbReference type="ARBA" id="ARBA00004756"/>
    </source>
</evidence>
<dbReference type="AlphaFoldDB" id="A0A2N6LB37"/>
<comment type="catalytic activity">
    <reaction evidence="8">
        <text>D-arabinose 5-phosphate + phosphoenolpyruvate + H2O = 3-deoxy-alpha-D-manno-2-octulosonate-8-phosphate + phosphate</text>
        <dbReference type="Rhea" id="RHEA:14053"/>
        <dbReference type="ChEBI" id="CHEBI:15377"/>
        <dbReference type="ChEBI" id="CHEBI:43474"/>
        <dbReference type="ChEBI" id="CHEBI:57693"/>
        <dbReference type="ChEBI" id="CHEBI:58702"/>
        <dbReference type="ChEBI" id="CHEBI:85985"/>
        <dbReference type="EC" id="2.5.1.55"/>
    </reaction>
</comment>
<reference evidence="10 11" key="1">
    <citation type="submission" date="2017-07" db="EMBL/GenBank/DDBJ databases">
        <title>Genomes of Fischerella (Mastigocladus) sp. strains.</title>
        <authorList>
            <person name="Miller S.R."/>
        </authorList>
    </citation>
    <scope>NUCLEOTIDE SEQUENCE [LARGE SCALE GENOMIC DNA]</scope>
    <source>
        <strain evidence="10 11">CCMEE 5318</strain>
    </source>
</reference>
<organism evidence="10 11">
    <name type="scientific">Fischerella thermalis CCMEE 5318</name>
    <dbReference type="NCBI Taxonomy" id="2019666"/>
    <lineage>
        <taxon>Bacteria</taxon>
        <taxon>Bacillati</taxon>
        <taxon>Cyanobacteriota</taxon>
        <taxon>Cyanophyceae</taxon>
        <taxon>Nostocales</taxon>
        <taxon>Hapalosiphonaceae</taxon>
        <taxon>Fischerella</taxon>
    </lineage>
</organism>
<evidence type="ECO:0000256" key="8">
    <source>
        <dbReference type="ARBA" id="ARBA00049112"/>
    </source>
</evidence>
<feature type="domain" description="DAHP synthetase I/KDSA" evidence="9">
    <location>
        <begin position="8"/>
        <end position="104"/>
    </location>
</feature>
<evidence type="ECO:0000313" key="10">
    <source>
        <dbReference type="EMBL" id="PMB19772.1"/>
    </source>
</evidence>
<dbReference type="UniPathway" id="UPA00357">
    <property type="reaction ID" value="UER00474"/>
</dbReference>